<protein>
    <submittedName>
        <fullName evidence="1">Uncharacterized protein</fullName>
    </submittedName>
</protein>
<name>A0A6M3J064_9ZZZZ</name>
<proteinExistence type="predicted"/>
<organism evidence="1">
    <name type="scientific">viral metagenome</name>
    <dbReference type="NCBI Taxonomy" id="1070528"/>
    <lineage>
        <taxon>unclassified sequences</taxon>
        <taxon>metagenomes</taxon>
        <taxon>organismal metagenomes</taxon>
    </lineage>
</organism>
<dbReference type="AlphaFoldDB" id="A0A6M3J064"/>
<reference evidence="1" key="1">
    <citation type="submission" date="2020-03" db="EMBL/GenBank/DDBJ databases">
        <title>The deep terrestrial virosphere.</title>
        <authorList>
            <person name="Holmfeldt K."/>
            <person name="Nilsson E."/>
            <person name="Simone D."/>
            <person name="Lopez-Fernandez M."/>
            <person name="Wu X."/>
            <person name="de Brujin I."/>
            <person name="Lundin D."/>
            <person name="Andersson A."/>
            <person name="Bertilsson S."/>
            <person name="Dopson M."/>
        </authorList>
    </citation>
    <scope>NUCLEOTIDE SEQUENCE</scope>
    <source>
        <strain evidence="2">MM415A00370</strain>
        <strain evidence="1">MM415B00745</strain>
    </source>
</reference>
<dbReference type="EMBL" id="MT142496">
    <property type="protein sequence ID" value="QJA82795.1"/>
    <property type="molecule type" value="Genomic_DNA"/>
</dbReference>
<dbReference type="EMBL" id="MT141477">
    <property type="protein sequence ID" value="QJA62647.1"/>
    <property type="molecule type" value="Genomic_DNA"/>
</dbReference>
<sequence>MSGGSSGSVVYPVYIAKMIEAWLKDEGDDAGHIAAGTDITSLMQTAIAGDSPYTGDTAYDPNSAFVPVSGSPLDEVQDRFDTAKTAIDAIVANTDWTAYIAAAVTKMDAAGGVFPALTYPGAAFSTTSTPPAEGSFASANLSALVTAIAADAITKASSVLTTATTGAIAVAHSDAVGLIPSDAEAAAVSKIGTALSTIITNAIADAETAVNTTYIQNIVDGFEARANKRYNRAMNNFMGGMADIGAVNTSAFMMGLVAFESDKQDEINSFDAQITQGMYEKIVQLYITTYVESYNRYIAEYIQVSLAVLGEQSKMYLATFMSYLSEEVRAKIAYLTNTAQYQTTQLSEEARIINTANELKTRLLMQPAESRAQAIISGTGSMMNMLMAKSQTQLSSAQIQGEIDRMKIVALKDQADRDIELDVFDAEWDMSVYKHGAIVMSAPSGAGVLPGRPSTFQTVMGGIGQAVSIGTGMAQLAGG</sequence>
<evidence type="ECO:0000313" key="2">
    <source>
        <dbReference type="EMBL" id="QJA82795.1"/>
    </source>
</evidence>
<gene>
    <name evidence="2" type="ORF">MM415A00370_0012</name>
    <name evidence="1" type="ORF">MM415B00745_0014</name>
</gene>
<accession>A0A6M3J064</accession>
<evidence type="ECO:0000313" key="1">
    <source>
        <dbReference type="EMBL" id="QJA62647.1"/>
    </source>
</evidence>